<reference evidence="2 3" key="1">
    <citation type="submission" date="2020-08" db="EMBL/GenBank/DDBJ databases">
        <title>Genomic Encyclopedia of Archaeal and Bacterial Type Strains, Phase II (KMG-II): from individual species to whole genera.</title>
        <authorList>
            <person name="Goeker M."/>
        </authorList>
    </citation>
    <scope>NUCLEOTIDE SEQUENCE [LARGE SCALE GENOMIC DNA]</scope>
    <source>
        <strain evidence="2 3">DSM 43850</strain>
    </source>
</reference>
<dbReference type="InterPro" id="IPR041657">
    <property type="entry name" value="HTH_17"/>
</dbReference>
<accession>A0ABR6BRA3</accession>
<name>A0ABR6BRA3_9PSEU</name>
<proteinExistence type="predicted"/>
<dbReference type="RefSeq" id="WP_182839228.1">
    <property type="nucleotide sequence ID" value="NZ_BAAABQ010000022.1"/>
</dbReference>
<evidence type="ECO:0000313" key="3">
    <source>
        <dbReference type="Proteomes" id="UP000517916"/>
    </source>
</evidence>
<comment type="caution">
    <text evidence="2">The sequence shown here is derived from an EMBL/GenBank/DDBJ whole genome shotgun (WGS) entry which is preliminary data.</text>
</comment>
<protein>
    <submittedName>
        <fullName evidence="2">Excisionase family DNA binding protein</fullName>
    </submittedName>
</protein>
<dbReference type="Pfam" id="PF12728">
    <property type="entry name" value="HTH_17"/>
    <property type="match status" value="1"/>
</dbReference>
<gene>
    <name evidence="2" type="ORF">BC739_006312</name>
</gene>
<sequence length="93" mass="9915">MAGALSQGQAVTVAAHDTMLTTTQVAKVLGVSRQHVARLIDSGALADTMVGAHHRVALSEVAEYQRRRALVRQLTQDAEDYDLGPEGETFPTG</sequence>
<dbReference type="Proteomes" id="UP000517916">
    <property type="component" value="Unassembled WGS sequence"/>
</dbReference>
<feature type="domain" description="Helix-turn-helix" evidence="1">
    <location>
        <begin position="19"/>
        <end position="68"/>
    </location>
</feature>
<evidence type="ECO:0000259" key="1">
    <source>
        <dbReference type="Pfam" id="PF12728"/>
    </source>
</evidence>
<evidence type="ECO:0000313" key="2">
    <source>
        <dbReference type="EMBL" id="MBA8929094.1"/>
    </source>
</evidence>
<dbReference type="EMBL" id="JACJID010000005">
    <property type="protein sequence ID" value="MBA8929094.1"/>
    <property type="molecule type" value="Genomic_DNA"/>
</dbReference>
<keyword evidence="3" id="KW-1185">Reference proteome</keyword>
<dbReference type="InterPro" id="IPR010093">
    <property type="entry name" value="SinI_DNA-bd"/>
</dbReference>
<dbReference type="NCBIfam" id="TIGR01764">
    <property type="entry name" value="excise"/>
    <property type="match status" value="1"/>
</dbReference>
<organism evidence="2 3">
    <name type="scientific">Kutzneria viridogrisea</name>
    <dbReference type="NCBI Taxonomy" id="47990"/>
    <lineage>
        <taxon>Bacteria</taxon>
        <taxon>Bacillati</taxon>
        <taxon>Actinomycetota</taxon>
        <taxon>Actinomycetes</taxon>
        <taxon>Pseudonocardiales</taxon>
        <taxon>Pseudonocardiaceae</taxon>
        <taxon>Kutzneria</taxon>
    </lineage>
</organism>